<sequence length="35" mass="4076">MNKGRKGTQECGAEKEEDKEEERGIEKKNTSHNRE</sequence>
<dbReference type="HOGENOM" id="CLU_3368415_0_0_1"/>
<feature type="region of interest" description="Disordered" evidence="1">
    <location>
        <begin position="1"/>
        <end position="35"/>
    </location>
</feature>
<evidence type="ECO:0000313" key="2">
    <source>
        <dbReference type="EMBL" id="EMG49559.1"/>
    </source>
</evidence>
<name>M3K488_CANMX</name>
<dbReference type="AlphaFoldDB" id="M3K488"/>
<feature type="compositionally biased region" description="Basic and acidic residues" evidence="1">
    <location>
        <begin position="12"/>
        <end position="35"/>
    </location>
</feature>
<keyword evidence="3" id="KW-1185">Reference proteome</keyword>
<dbReference type="Proteomes" id="UP000011777">
    <property type="component" value="Unassembled WGS sequence"/>
</dbReference>
<proteinExistence type="predicted"/>
<comment type="caution">
    <text evidence="2">The sequence shown here is derived from an EMBL/GenBank/DDBJ whole genome shotgun (WGS) entry which is preliminary data.</text>
</comment>
<evidence type="ECO:0000256" key="1">
    <source>
        <dbReference type="SAM" id="MobiDB-lite"/>
    </source>
</evidence>
<organism evidence="2 3">
    <name type="scientific">Candida maltosa (strain Xu316)</name>
    <name type="common">Yeast</name>
    <dbReference type="NCBI Taxonomy" id="1245528"/>
    <lineage>
        <taxon>Eukaryota</taxon>
        <taxon>Fungi</taxon>
        <taxon>Dikarya</taxon>
        <taxon>Ascomycota</taxon>
        <taxon>Saccharomycotina</taxon>
        <taxon>Pichiomycetes</taxon>
        <taxon>Debaryomycetaceae</taxon>
        <taxon>Candida/Lodderomyces clade</taxon>
        <taxon>Candida</taxon>
    </lineage>
</organism>
<gene>
    <name evidence="2" type="ORF">G210_5644</name>
</gene>
<accession>M3K488</accession>
<reference evidence="2 3" key="1">
    <citation type="submission" date="2013-02" db="EMBL/GenBank/DDBJ databases">
        <title>Genome sequence of Candida maltosa Xu316, a potential industrial strain for xylitol and ethanol production.</title>
        <authorList>
            <person name="Yu J."/>
            <person name="Wang Q."/>
            <person name="Geng X."/>
            <person name="Bao W."/>
            <person name="He P."/>
            <person name="Cai J."/>
        </authorList>
    </citation>
    <scope>NUCLEOTIDE SEQUENCE [LARGE SCALE GENOMIC DNA]</scope>
    <source>
        <strain evidence="3">Xu316</strain>
    </source>
</reference>
<protein>
    <submittedName>
        <fullName evidence="2">Uncharacterized protein</fullName>
    </submittedName>
</protein>
<evidence type="ECO:0000313" key="3">
    <source>
        <dbReference type="Proteomes" id="UP000011777"/>
    </source>
</evidence>
<dbReference type="EMBL" id="AOGT01000605">
    <property type="protein sequence ID" value="EMG49559.1"/>
    <property type="molecule type" value="Genomic_DNA"/>
</dbReference>